<protein>
    <recommendedName>
        <fullName evidence="1">Stage 0 sporulation protein A homolog</fullName>
    </recommendedName>
</protein>
<evidence type="ECO:0000256" key="6">
    <source>
        <dbReference type="ARBA" id="ARBA00023163"/>
    </source>
</evidence>
<gene>
    <name evidence="12" type="primary">yycF_2</name>
    <name evidence="12" type="ORF">ERS852523_02083</name>
</gene>
<comment type="function">
    <text evidence="7">May play the central regulatory role in sporulation. It may be an element of the effector pathway responsible for the activation of sporulation genes in response to nutritional stress. Spo0A may act in concert with spo0H (a sigma factor) to control the expression of some genes that are critical to the sporulation process.</text>
</comment>
<dbReference type="Gene3D" id="3.40.50.2300">
    <property type="match status" value="1"/>
</dbReference>
<organism evidence="12 13">
    <name type="scientific">Blautia wexlerae</name>
    <dbReference type="NCBI Taxonomy" id="418240"/>
    <lineage>
        <taxon>Bacteria</taxon>
        <taxon>Bacillati</taxon>
        <taxon>Bacillota</taxon>
        <taxon>Clostridia</taxon>
        <taxon>Lachnospirales</taxon>
        <taxon>Lachnospiraceae</taxon>
        <taxon>Blautia</taxon>
    </lineage>
</organism>
<dbReference type="SUPFAM" id="SSF52172">
    <property type="entry name" value="CheY-like"/>
    <property type="match status" value="1"/>
</dbReference>
<dbReference type="PANTHER" id="PTHR48111">
    <property type="entry name" value="REGULATOR OF RPOS"/>
    <property type="match status" value="1"/>
</dbReference>
<dbReference type="InterPro" id="IPR036388">
    <property type="entry name" value="WH-like_DNA-bd_sf"/>
</dbReference>
<dbReference type="InterPro" id="IPR001789">
    <property type="entry name" value="Sig_transdc_resp-reg_receiver"/>
</dbReference>
<evidence type="ECO:0000256" key="3">
    <source>
        <dbReference type="ARBA" id="ARBA00023012"/>
    </source>
</evidence>
<feature type="domain" description="Response regulatory" evidence="10">
    <location>
        <begin position="3"/>
        <end position="116"/>
    </location>
</feature>
<keyword evidence="4" id="KW-0805">Transcription regulation</keyword>
<evidence type="ECO:0000256" key="1">
    <source>
        <dbReference type="ARBA" id="ARBA00018672"/>
    </source>
</evidence>
<dbReference type="GO" id="GO:0032993">
    <property type="term" value="C:protein-DNA complex"/>
    <property type="evidence" value="ECO:0007669"/>
    <property type="project" value="TreeGrafter"/>
</dbReference>
<reference evidence="12 13" key="1">
    <citation type="submission" date="2015-09" db="EMBL/GenBank/DDBJ databases">
        <authorList>
            <consortium name="Pathogen Informatics"/>
        </authorList>
    </citation>
    <scope>NUCLEOTIDE SEQUENCE [LARGE SCALE GENOMIC DNA]</scope>
    <source>
        <strain evidence="12 13">2789STDY5834911</strain>
    </source>
</reference>
<dbReference type="PROSITE" id="PS50110">
    <property type="entry name" value="RESPONSE_REGULATORY"/>
    <property type="match status" value="1"/>
</dbReference>
<dbReference type="Pfam" id="PF00486">
    <property type="entry name" value="Trans_reg_C"/>
    <property type="match status" value="1"/>
</dbReference>
<dbReference type="InterPro" id="IPR039420">
    <property type="entry name" value="WalR-like"/>
</dbReference>
<dbReference type="Proteomes" id="UP000095712">
    <property type="component" value="Unassembled WGS sequence"/>
</dbReference>
<evidence type="ECO:0000259" key="10">
    <source>
        <dbReference type="PROSITE" id="PS50110"/>
    </source>
</evidence>
<keyword evidence="2 8" id="KW-0597">Phosphoprotein</keyword>
<dbReference type="GO" id="GO:0000156">
    <property type="term" value="F:phosphorelay response regulator activity"/>
    <property type="evidence" value="ECO:0007669"/>
    <property type="project" value="TreeGrafter"/>
</dbReference>
<evidence type="ECO:0000256" key="7">
    <source>
        <dbReference type="ARBA" id="ARBA00024867"/>
    </source>
</evidence>
<accession>A0A174PA45</accession>
<feature type="domain" description="OmpR/PhoB-type" evidence="11">
    <location>
        <begin position="125"/>
        <end position="224"/>
    </location>
</feature>
<dbReference type="InterPro" id="IPR011006">
    <property type="entry name" value="CheY-like_superfamily"/>
</dbReference>
<name>A0A174PA45_9FIRM</name>
<dbReference type="GO" id="GO:0000976">
    <property type="term" value="F:transcription cis-regulatory region binding"/>
    <property type="evidence" value="ECO:0007669"/>
    <property type="project" value="TreeGrafter"/>
</dbReference>
<dbReference type="PANTHER" id="PTHR48111:SF73">
    <property type="entry name" value="ALKALINE PHOSPHATASE SYNTHESIS TRANSCRIPTIONAL REGULATORY PROTEIN PHOP"/>
    <property type="match status" value="1"/>
</dbReference>
<dbReference type="EMBL" id="CZAW01000020">
    <property type="protein sequence ID" value="CUP57842.1"/>
    <property type="molecule type" value="Genomic_DNA"/>
</dbReference>
<dbReference type="GO" id="GO:0005829">
    <property type="term" value="C:cytosol"/>
    <property type="evidence" value="ECO:0007669"/>
    <property type="project" value="TreeGrafter"/>
</dbReference>
<dbReference type="RefSeq" id="WP_055151525.1">
    <property type="nucleotide sequence ID" value="NZ_CZAW01000020.1"/>
</dbReference>
<dbReference type="FunFam" id="3.40.50.2300:FF:000001">
    <property type="entry name" value="DNA-binding response regulator PhoB"/>
    <property type="match status" value="1"/>
</dbReference>
<dbReference type="CDD" id="cd17574">
    <property type="entry name" value="REC_OmpR"/>
    <property type="match status" value="1"/>
</dbReference>
<evidence type="ECO:0000256" key="8">
    <source>
        <dbReference type="PROSITE-ProRule" id="PRU00169"/>
    </source>
</evidence>
<dbReference type="OrthoDB" id="9779174at2"/>
<dbReference type="PROSITE" id="PS51755">
    <property type="entry name" value="OMPR_PHOB"/>
    <property type="match status" value="1"/>
</dbReference>
<proteinExistence type="predicted"/>
<keyword evidence="6" id="KW-0804">Transcription</keyword>
<dbReference type="Pfam" id="PF00072">
    <property type="entry name" value="Response_reg"/>
    <property type="match status" value="1"/>
</dbReference>
<keyword evidence="3" id="KW-0902">Two-component regulatory system</keyword>
<dbReference type="SMART" id="SM00862">
    <property type="entry name" value="Trans_reg_C"/>
    <property type="match status" value="1"/>
</dbReference>
<feature type="modified residue" description="4-aspartylphosphate" evidence="8">
    <location>
        <position position="52"/>
    </location>
</feature>
<feature type="DNA-binding region" description="OmpR/PhoB-type" evidence="9">
    <location>
        <begin position="125"/>
        <end position="224"/>
    </location>
</feature>
<evidence type="ECO:0000256" key="2">
    <source>
        <dbReference type="ARBA" id="ARBA00022553"/>
    </source>
</evidence>
<evidence type="ECO:0000313" key="12">
    <source>
        <dbReference type="EMBL" id="CUP57842.1"/>
    </source>
</evidence>
<dbReference type="CDD" id="cd00383">
    <property type="entry name" value="trans_reg_C"/>
    <property type="match status" value="1"/>
</dbReference>
<keyword evidence="5 9" id="KW-0238">DNA-binding</keyword>
<evidence type="ECO:0000313" key="13">
    <source>
        <dbReference type="Proteomes" id="UP000095712"/>
    </source>
</evidence>
<evidence type="ECO:0000256" key="4">
    <source>
        <dbReference type="ARBA" id="ARBA00023015"/>
    </source>
</evidence>
<dbReference type="Gene3D" id="1.10.10.10">
    <property type="entry name" value="Winged helix-like DNA-binding domain superfamily/Winged helix DNA-binding domain"/>
    <property type="match status" value="1"/>
</dbReference>
<dbReference type="AlphaFoldDB" id="A0A174PA45"/>
<dbReference type="SMART" id="SM00448">
    <property type="entry name" value="REC"/>
    <property type="match status" value="1"/>
</dbReference>
<evidence type="ECO:0000256" key="5">
    <source>
        <dbReference type="ARBA" id="ARBA00023125"/>
    </source>
</evidence>
<evidence type="ECO:0000256" key="9">
    <source>
        <dbReference type="PROSITE-ProRule" id="PRU01091"/>
    </source>
</evidence>
<sequence length="230" mass="26422">MSKILIVEDDPALAGGLEVNLENCGYEIECVSSGMEAIEMIKQLKIDLVLLDINLPDISGFEICQKIKSGRNIPILFLTARDMEIDEVRGFAAGADDYIKKPFSVSVLQCRIAAVLERYGKSRKRDIWTDGYITIDFEQLYIIKGEEKIVVTSFEYKLLKLFISNKNTVLTRRMFLEKLWDNEKENYVDEHALTVSINRLRGKLETSKHKYIKTIYGMGYTWVGEEISEE</sequence>
<evidence type="ECO:0000259" key="11">
    <source>
        <dbReference type="PROSITE" id="PS51755"/>
    </source>
</evidence>
<dbReference type="GO" id="GO:0006355">
    <property type="term" value="P:regulation of DNA-templated transcription"/>
    <property type="evidence" value="ECO:0007669"/>
    <property type="project" value="InterPro"/>
</dbReference>
<dbReference type="InterPro" id="IPR001867">
    <property type="entry name" value="OmpR/PhoB-type_DNA-bd"/>
</dbReference>